<accession>E3N5B2</accession>
<dbReference type="KEGG" id="crq:GCK72_021116"/>
<dbReference type="Pfam" id="PF00646">
    <property type="entry name" value="F-box"/>
    <property type="match status" value="1"/>
</dbReference>
<proteinExistence type="predicted"/>
<protein>
    <recommendedName>
        <fullName evidence="1">F-box domain-containing protein</fullName>
    </recommendedName>
</protein>
<dbReference type="EMBL" id="DS268531">
    <property type="protein sequence ID" value="EFO87098.1"/>
    <property type="molecule type" value="Genomic_DNA"/>
</dbReference>
<dbReference type="HOGENOM" id="CLU_028840_5_2_1"/>
<dbReference type="PROSITE" id="PS50181">
    <property type="entry name" value="FBOX"/>
    <property type="match status" value="1"/>
</dbReference>
<sequence length="323" mass="37470">MTTPFPLFRLPRLALFPVFEQMEEREIITFSLLSKRAHNLSKILRKLSARFIELTVQKDSHHLTACFKYRGSVGPPFYSNLTTKYMVFKNETISHEKIELSLSEWIERVLDVTNCESLKRVDINGVPRLDMCNALSSLKNIREIFIGVCCPDSFAKKSLGILSPVTTEITIWKTPFENREEFQTFLKSNLNFLNIHYRYVSRNTLDDLLVTNALKLKLGTAMLSVTAIKRFLTKWFHSKRNSRLEHLSFCTLEGVNETCLPRVLNAVPFPRDQERTFFYSKELDTVSESFSGGYDIERTDGKKATILFVPGHRLTFIDFFVWP</sequence>
<dbReference type="CTD" id="9827584"/>
<evidence type="ECO:0000259" key="1">
    <source>
        <dbReference type="PROSITE" id="PS50181"/>
    </source>
</evidence>
<dbReference type="Proteomes" id="UP000008281">
    <property type="component" value="Unassembled WGS sequence"/>
</dbReference>
<evidence type="ECO:0000313" key="3">
    <source>
        <dbReference type="Proteomes" id="UP000008281"/>
    </source>
</evidence>
<name>E3N5B2_CAERE</name>
<dbReference type="Pfam" id="PF07735">
    <property type="entry name" value="FBA_2"/>
    <property type="match status" value="1"/>
</dbReference>
<keyword evidence="3" id="KW-1185">Reference proteome</keyword>
<dbReference type="GeneID" id="9827584"/>
<evidence type="ECO:0000313" key="2">
    <source>
        <dbReference type="EMBL" id="EFO87098.1"/>
    </source>
</evidence>
<dbReference type="PANTHER" id="PTHR22899:SF0">
    <property type="entry name" value="F-BOX ASSOCIATED DOMAIN-CONTAINING PROTEIN-RELATED"/>
    <property type="match status" value="1"/>
</dbReference>
<dbReference type="PANTHER" id="PTHR22899">
    <property type="entry name" value="CYCLIN-RELATED F-BOX FAMILY"/>
    <property type="match status" value="1"/>
</dbReference>
<dbReference type="RefSeq" id="XP_003096375.2">
    <property type="nucleotide sequence ID" value="XM_003096327.2"/>
</dbReference>
<feature type="domain" description="F-box" evidence="1">
    <location>
        <begin position="4"/>
        <end position="54"/>
    </location>
</feature>
<dbReference type="InterPro" id="IPR012885">
    <property type="entry name" value="F-box_Sdz-33"/>
</dbReference>
<organism evidence="3">
    <name type="scientific">Caenorhabditis remanei</name>
    <name type="common">Caenorhabditis vulgaris</name>
    <dbReference type="NCBI Taxonomy" id="31234"/>
    <lineage>
        <taxon>Eukaryota</taxon>
        <taxon>Metazoa</taxon>
        <taxon>Ecdysozoa</taxon>
        <taxon>Nematoda</taxon>
        <taxon>Chromadorea</taxon>
        <taxon>Rhabditida</taxon>
        <taxon>Rhabditina</taxon>
        <taxon>Rhabditomorpha</taxon>
        <taxon>Rhabditoidea</taxon>
        <taxon>Rhabditidae</taxon>
        <taxon>Peloderinae</taxon>
        <taxon>Caenorhabditis</taxon>
    </lineage>
</organism>
<dbReference type="FunCoup" id="E3N5B2">
    <property type="interactions" value="521"/>
</dbReference>
<dbReference type="InterPro" id="IPR053222">
    <property type="entry name" value="Zygotic_Embryogenesis-Asso"/>
</dbReference>
<gene>
    <name evidence="2" type="ORF">CRE_28981</name>
</gene>
<reference evidence="2" key="1">
    <citation type="submission" date="2007-07" db="EMBL/GenBank/DDBJ databases">
        <title>PCAP assembly of the Caenorhabditis remanei genome.</title>
        <authorList>
            <consortium name="The Caenorhabditis remanei Sequencing Consortium"/>
            <person name="Wilson R.K."/>
        </authorList>
    </citation>
    <scope>NUCLEOTIDE SEQUENCE [LARGE SCALE GENOMIC DNA]</scope>
    <source>
        <strain evidence="2">PB4641</strain>
    </source>
</reference>
<dbReference type="AlphaFoldDB" id="E3N5B2"/>
<dbReference type="InterPro" id="IPR001810">
    <property type="entry name" value="F-box_dom"/>
</dbReference>
<dbReference type="InParanoid" id="E3N5B2"/>